<protein>
    <submittedName>
        <fullName evidence="2">DUF4127 family protein</fullName>
    </submittedName>
</protein>
<dbReference type="Proteomes" id="UP001595816">
    <property type="component" value="Unassembled WGS sequence"/>
</dbReference>
<keyword evidence="3" id="KW-1185">Reference proteome</keyword>
<name>A0ABV8LTI0_9ACTN</name>
<dbReference type="EMBL" id="JBHSAY010000012">
    <property type="protein sequence ID" value="MFC4133569.1"/>
    <property type="molecule type" value="Genomic_DNA"/>
</dbReference>
<dbReference type="Pfam" id="PF13552">
    <property type="entry name" value="DUF4127"/>
    <property type="match status" value="1"/>
</dbReference>
<feature type="chain" id="PRO_5045927255" evidence="1">
    <location>
        <begin position="30"/>
        <end position="565"/>
    </location>
</feature>
<organism evidence="2 3">
    <name type="scientific">Hamadaea flava</name>
    <dbReference type="NCBI Taxonomy" id="1742688"/>
    <lineage>
        <taxon>Bacteria</taxon>
        <taxon>Bacillati</taxon>
        <taxon>Actinomycetota</taxon>
        <taxon>Actinomycetes</taxon>
        <taxon>Micromonosporales</taxon>
        <taxon>Micromonosporaceae</taxon>
        <taxon>Hamadaea</taxon>
    </lineage>
</organism>
<comment type="caution">
    <text evidence="2">The sequence shown here is derived from an EMBL/GenBank/DDBJ whole genome shotgun (WGS) entry which is preliminary data.</text>
</comment>
<proteinExistence type="predicted"/>
<evidence type="ECO:0000313" key="3">
    <source>
        <dbReference type="Proteomes" id="UP001595816"/>
    </source>
</evidence>
<dbReference type="RefSeq" id="WP_253762361.1">
    <property type="nucleotide sequence ID" value="NZ_JAMZDZ010000001.1"/>
</dbReference>
<keyword evidence="1" id="KW-0732">Signal</keyword>
<accession>A0ABV8LTI0</accession>
<gene>
    <name evidence="2" type="ORF">ACFOZ4_23420</name>
</gene>
<sequence length="565" mass="60849">MRITRSLGAMTGAATLAVAVLAAAPPASASGPSAARPGEARPLARVALVPLDDRPVNLLAPAATASLAGLAVTTPPRELLGRFTTPGDPVAVGQWLTSQKDADAYVVSTSMLAYGGLVASRTAAMSEADARSHIQPIKAVRQAHPDKPLYVFDTIQRLALTGLTVGGTDYATLVREWAILYDQVVNLGMTQYQAQLDAKRAQIPDEVLADYLAARQRNHDINEQMVWWVADGTIDDLVLGEDDTAPYGLERAERVQLEQLVAQLGVGDRVQIFPGADEIDALLVARYVLTKLNVHPSVAVQYAGVNGSAWTAALEDIPFADNITRHLAALGLKVDPASPVHLLVNTPSAAGADRGGDLDKFVAQAAELLAQGKGVIVDDPVIVNKADHDLVTRMQDRLPLLDLLGYSGWNTGGNSLGLALAEGLSRYAFLESTRQPLRHGITPATALTAANAHVEYLLKRFIIDDRWKNDVQPAAIAYGQSQGWNTNNLTDDQYAPMNQWVVDHLTPVTQDYFDRYFGGRRVLVGYLLGHPVTARVASLDSVTVHLPWPRLFETELQVSTSLKLI</sequence>
<evidence type="ECO:0000313" key="2">
    <source>
        <dbReference type="EMBL" id="MFC4133569.1"/>
    </source>
</evidence>
<dbReference type="InterPro" id="IPR025394">
    <property type="entry name" value="DUF4127"/>
</dbReference>
<reference evidence="3" key="1">
    <citation type="journal article" date="2019" name="Int. J. Syst. Evol. Microbiol.">
        <title>The Global Catalogue of Microorganisms (GCM) 10K type strain sequencing project: providing services to taxonomists for standard genome sequencing and annotation.</title>
        <authorList>
            <consortium name="The Broad Institute Genomics Platform"/>
            <consortium name="The Broad Institute Genome Sequencing Center for Infectious Disease"/>
            <person name="Wu L."/>
            <person name="Ma J."/>
        </authorList>
    </citation>
    <scope>NUCLEOTIDE SEQUENCE [LARGE SCALE GENOMIC DNA]</scope>
    <source>
        <strain evidence="3">CGMCC 4.7289</strain>
    </source>
</reference>
<feature type="signal peptide" evidence="1">
    <location>
        <begin position="1"/>
        <end position="29"/>
    </location>
</feature>
<evidence type="ECO:0000256" key="1">
    <source>
        <dbReference type="SAM" id="SignalP"/>
    </source>
</evidence>